<dbReference type="InterPro" id="IPR036388">
    <property type="entry name" value="WH-like_DNA-bd_sf"/>
</dbReference>
<dbReference type="InterPro" id="IPR036390">
    <property type="entry name" value="WH_DNA-bd_sf"/>
</dbReference>
<evidence type="ECO:0000256" key="3">
    <source>
        <dbReference type="ARBA" id="ARBA00023125"/>
    </source>
</evidence>
<proteinExistence type="inferred from homology"/>
<sequence length="309" mass="31960">MSVSLRQLRALVAAAETGSFGRAAVRLHLSQPALTVQIRTLEEALGLTLFDRSARGAQPTEAGRSLAQSFGRLLEELDQLVAGAQEQAARRSGTVHLAVLPSVAATLLPVALARLRRAHPGIRVLLRDAVARRVAEQVKAGDAELGIGILDGADAGLETEPLFEDALVAVLPPGHALAARASVSPAALAREPLVLTDPGSSVRALAERAFAEAGLTLRPAYEATYMSTAVALVRAGLGIGVLPATAVDLRMAPLLEIRPIEAPAMQRRILMLRRRGASLSPAADALAEAIRQAAGIPDAGALLTAGGGS</sequence>
<evidence type="ECO:0000313" key="6">
    <source>
        <dbReference type="EMBL" id="MCI0752324.1"/>
    </source>
</evidence>
<dbReference type="Gene3D" id="1.10.10.10">
    <property type="entry name" value="Winged helix-like DNA-binding domain superfamily/Winged helix DNA-binding domain"/>
    <property type="match status" value="1"/>
</dbReference>
<evidence type="ECO:0000313" key="7">
    <source>
        <dbReference type="Proteomes" id="UP001201985"/>
    </source>
</evidence>
<dbReference type="SUPFAM" id="SSF53850">
    <property type="entry name" value="Periplasmic binding protein-like II"/>
    <property type="match status" value="1"/>
</dbReference>
<dbReference type="SUPFAM" id="SSF46785">
    <property type="entry name" value="Winged helix' DNA-binding domain"/>
    <property type="match status" value="1"/>
</dbReference>
<keyword evidence="3" id="KW-0238">DNA-binding</keyword>
<evidence type="ECO:0000256" key="2">
    <source>
        <dbReference type="ARBA" id="ARBA00023015"/>
    </source>
</evidence>
<dbReference type="RefSeq" id="WP_120008471.1">
    <property type="nucleotide sequence ID" value="NZ_JALBUU010000004.1"/>
</dbReference>
<gene>
    <name evidence="6" type="ORF">MON41_00925</name>
</gene>
<dbReference type="PRINTS" id="PR00039">
    <property type="entry name" value="HTHLYSR"/>
</dbReference>
<reference evidence="6 7" key="1">
    <citation type="submission" date="2022-03" db="EMBL/GenBank/DDBJ databases">
        <title>Complete genome analysis of Roseomonas KG 17.1 : a prolific producer of plant growth promoters.</title>
        <authorList>
            <person name="Saadouli I."/>
            <person name="Najjari A."/>
            <person name="Mosbah A."/>
            <person name="Ouzari H.I."/>
        </authorList>
    </citation>
    <scope>NUCLEOTIDE SEQUENCE [LARGE SCALE GENOMIC DNA]</scope>
    <source>
        <strain evidence="6 7">KG17-1</strain>
    </source>
</reference>
<dbReference type="CDD" id="cd08440">
    <property type="entry name" value="PBP2_LTTR_like_4"/>
    <property type="match status" value="1"/>
</dbReference>
<dbReference type="Gene3D" id="3.40.190.290">
    <property type="match status" value="1"/>
</dbReference>
<dbReference type="PANTHER" id="PTHR30419:SF8">
    <property type="entry name" value="NITROGEN ASSIMILATION TRANSCRIPTIONAL ACTIVATOR-RELATED"/>
    <property type="match status" value="1"/>
</dbReference>
<keyword evidence="2" id="KW-0805">Transcription regulation</keyword>
<evidence type="ECO:0000259" key="5">
    <source>
        <dbReference type="PROSITE" id="PS50931"/>
    </source>
</evidence>
<dbReference type="InterPro" id="IPR000847">
    <property type="entry name" value="LysR_HTH_N"/>
</dbReference>
<accession>A0ABS9VZ81</accession>
<dbReference type="Proteomes" id="UP001201985">
    <property type="component" value="Unassembled WGS sequence"/>
</dbReference>
<keyword evidence="7" id="KW-1185">Reference proteome</keyword>
<comment type="similarity">
    <text evidence="1">Belongs to the LysR transcriptional regulatory family.</text>
</comment>
<dbReference type="EMBL" id="JALBUU010000004">
    <property type="protein sequence ID" value="MCI0752324.1"/>
    <property type="molecule type" value="Genomic_DNA"/>
</dbReference>
<keyword evidence="4" id="KW-0804">Transcription</keyword>
<dbReference type="InterPro" id="IPR005119">
    <property type="entry name" value="LysR_subst-bd"/>
</dbReference>
<dbReference type="Pfam" id="PF03466">
    <property type="entry name" value="LysR_substrate"/>
    <property type="match status" value="1"/>
</dbReference>
<protein>
    <submittedName>
        <fullName evidence="6">LysR family transcriptional regulator</fullName>
    </submittedName>
</protein>
<evidence type="ECO:0000256" key="1">
    <source>
        <dbReference type="ARBA" id="ARBA00009437"/>
    </source>
</evidence>
<dbReference type="InterPro" id="IPR050950">
    <property type="entry name" value="HTH-type_LysR_regulators"/>
</dbReference>
<name>A0ABS9VZ81_9PROT</name>
<evidence type="ECO:0000256" key="4">
    <source>
        <dbReference type="ARBA" id="ARBA00023163"/>
    </source>
</evidence>
<dbReference type="PROSITE" id="PS50931">
    <property type="entry name" value="HTH_LYSR"/>
    <property type="match status" value="1"/>
</dbReference>
<organism evidence="6 7">
    <name type="scientific">Teichococcus vastitatis</name>
    <dbReference type="NCBI Taxonomy" id="2307076"/>
    <lineage>
        <taxon>Bacteria</taxon>
        <taxon>Pseudomonadati</taxon>
        <taxon>Pseudomonadota</taxon>
        <taxon>Alphaproteobacteria</taxon>
        <taxon>Acetobacterales</taxon>
        <taxon>Roseomonadaceae</taxon>
        <taxon>Roseomonas</taxon>
    </lineage>
</organism>
<comment type="caution">
    <text evidence="6">The sequence shown here is derived from an EMBL/GenBank/DDBJ whole genome shotgun (WGS) entry which is preliminary data.</text>
</comment>
<dbReference type="PANTHER" id="PTHR30419">
    <property type="entry name" value="HTH-TYPE TRANSCRIPTIONAL REGULATOR YBHD"/>
    <property type="match status" value="1"/>
</dbReference>
<feature type="domain" description="HTH lysR-type" evidence="5">
    <location>
        <begin position="3"/>
        <end position="60"/>
    </location>
</feature>
<dbReference type="Pfam" id="PF00126">
    <property type="entry name" value="HTH_1"/>
    <property type="match status" value="1"/>
</dbReference>